<evidence type="ECO:0000256" key="1">
    <source>
        <dbReference type="SAM" id="MobiDB-lite"/>
    </source>
</evidence>
<dbReference type="EMBL" id="AK047216">
    <property type="protein sequence ID" value="BAC32994.1"/>
    <property type="molecule type" value="mRNA"/>
</dbReference>
<gene>
    <name evidence="3" type="primary">B930036N10Rik</name>
    <name evidence="3" type="synonym">Refbp2</name>
</gene>
<evidence type="ECO:0000313" key="3">
    <source>
        <dbReference type="MGI" id="MGI:3702496"/>
    </source>
</evidence>
<reference evidence="2" key="3">
    <citation type="journal article" date="2000" name="Genome Res.">
        <title>RIKEN integrated sequence analysis (RISA) system--384-format sequencing pipeline with 384 multicapillary sequencer.</title>
        <authorList>
            <person name="Shibata K."/>
            <person name="Itoh M."/>
            <person name="Aizawa K."/>
            <person name="Nagaoka S."/>
            <person name="Sasaki N."/>
            <person name="Carninci P."/>
            <person name="Konno H."/>
            <person name="Akiyama J."/>
            <person name="Nishi K."/>
            <person name="Kitsunai T."/>
            <person name="Tashiro H."/>
            <person name="Itoh M."/>
            <person name="Sumi N."/>
            <person name="Ishii Y."/>
            <person name="Nakamura S."/>
            <person name="Hazama M."/>
            <person name="Nishine T."/>
            <person name="Harada A."/>
            <person name="Yamamoto R."/>
            <person name="Matsumoto H."/>
            <person name="Sakaguchi S."/>
            <person name="Ikegami T."/>
            <person name="Kashiwagi K."/>
            <person name="Fujiwake S."/>
            <person name="Inoue K."/>
            <person name="Togawa Y."/>
            <person name="Izawa M."/>
            <person name="Ohara E."/>
            <person name="Watahiki M."/>
            <person name="Yoneda Y."/>
            <person name="Ishikawa T."/>
            <person name="Ozawa K."/>
            <person name="Tanaka T."/>
            <person name="Matsuura S."/>
            <person name="Kawai J."/>
            <person name="Okazaki Y."/>
            <person name="Muramatsu M."/>
            <person name="Inoue Y."/>
            <person name="Kira A."/>
            <person name="Hayashizaki Y."/>
        </authorList>
    </citation>
    <scope>NUCLEOTIDE SEQUENCE</scope>
    <source>
        <strain evidence="2">C57BL/6J</strain>
        <tissue evidence="2">Cerebellum</tissue>
    </source>
</reference>
<name>Q8C8G0_MOUSE</name>
<reference evidence="2" key="4">
    <citation type="journal article" date="2001" name="Nature">
        <title>Functional annotation of a full-length mouse cDNA collection.</title>
        <authorList>
            <consortium name="The RIKEN Genome Exploration Research Group Phase II Team and the FANTOM Consortium"/>
        </authorList>
    </citation>
    <scope>NUCLEOTIDE SEQUENCE</scope>
    <source>
        <strain evidence="2">C57BL/6J</strain>
        <tissue evidence="2">Cerebellum</tissue>
    </source>
</reference>
<reference evidence="2" key="6">
    <citation type="journal article" date="2002" name="Nature">
        <title>Analysis of the mouse transcriptome based on functional annotation of 60,770 full-length cDNAs.</title>
        <authorList>
            <consortium name="The FANTOM Consortium and the RIKEN Genome Exploration Research Group Phase I and II Team"/>
        </authorList>
    </citation>
    <scope>NUCLEOTIDE SEQUENCE</scope>
    <source>
        <strain evidence="2">C57BL/6J</strain>
        <tissue evidence="2">Cerebellum</tissue>
    </source>
</reference>
<organism evidence="2">
    <name type="scientific">Mus musculus</name>
    <name type="common">Mouse</name>
    <dbReference type="NCBI Taxonomy" id="10090"/>
    <lineage>
        <taxon>Eukaryota</taxon>
        <taxon>Metazoa</taxon>
        <taxon>Chordata</taxon>
        <taxon>Craniata</taxon>
        <taxon>Vertebrata</taxon>
        <taxon>Euteleostomi</taxon>
        <taxon>Mammalia</taxon>
        <taxon>Eutheria</taxon>
        <taxon>Euarchontoglires</taxon>
        <taxon>Glires</taxon>
        <taxon>Rodentia</taxon>
        <taxon>Myomorpha</taxon>
        <taxon>Muroidea</taxon>
        <taxon>Muridae</taxon>
        <taxon>Murinae</taxon>
        <taxon>Mus</taxon>
        <taxon>Mus</taxon>
    </lineage>
</organism>
<reference evidence="2" key="5">
    <citation type="submission" date="2001-07" db="EMBL/GenBank/DDBJ databases">
        <authorList>
            <person name="Adachi J."/>
            <person name="Aizawa K."/>
            <person name="Akimura T."/>
            <person name="Arakawa T."/>
            <person name="Bono H."/>
            <person name="Carninci P."/>
            <person name="Fukuda S."/>
            <person name="Furuno M."/>
            <person name="Hanagaki T."/>
            <person name="Hara A."/>
            <person name="Hashizume W."/>
            <person name="Hayashida K."/>
            <person name="Hayatsu N."/>
            <person name="Hiramoto K."/>
            <person name="Hiraoka T."/>
            <person name="Hirozane T."/>
            <person name="Hori F."/>
            <person name="Imotani K."/>
            <person name="Ishii Y."/>
            <person name="Itoh M."/>
            <person name="Kagawa I."/>
            <person name="Kasukawa T."/>
            <person name="Katoh H."/>
            <person name="Kawai J."/>
            <person name="Kojima Y."/>
            <person name="Kondo S."/>
            <person name="Konno H."/>
            <person name="Kouda M."/>
            <person name="Koya S."/>
            <person name="Kurihara C."/>
            <person name="Matsuyama T."/>
            <person name="Miyazaki A."/>
            <person name="Murata M."/>
            <person name="Nakamura M."/>
            <person name="Nishi K."/>
            <person name="Nomura K."/>
            <person name="Numazaki R."/>
            <person name="Ohno M."/>
            <person name="Ohsato N."/>
            <person name="Okazaki Y."/>
            <person name="Saito R."/>
            <person name="Saitoh H."/>
            <person name="Sakai C."/>
            <person name="Sakai K."/>
            <person name="Sakazume N."/>
            <person name="Sano H."/>
            <person name="Sasaki D."/>
            <person name="Shibata K."/>
            <person name="Shinagawa A."/>
            <person name="Shiraki T."/>
            <person name="Sogabe Y."/>
            <person name="Tagami M."/>
            <person name="Tagawa A."/>
            <person name="Takahashi F."/>
            <person name="Takaku-Akahira S."/>
            <person name="Takeda Y."/>
            <person name="Tanaka T."/>
            <person name="Tomaru A."/>
            <person name="Toya T."/>
            <person name="Yasunishi A."/>
            <person name="Muramatsu M."/>
            <person name="Hayashizaki Y."/>
        </authorList>
    </citation>
    <scope>NUCLEOTIDE SEQUENCE</scope>
    <source>
        <strain evidence="2">C57BL/6J</strain>
        <tissue evidence="2">Cerebellum</tissue>
    </source>
</reference>
<reference evidence="2" key="8">
    <citation type="journal article" date="2005" name="Science">
        <title>Antisense Transcription in the Mammalian Transcriptome.</title>
        <authorList>
            <consortium name="RIKEN Genome Exploration Research Group and Genome Science Group (Genome Network Project Core Group) and the FANTOM Consortium"/>
        </authorList>
    </citation>
    <scope>NUCLEOTIDE SEQUENCE</scope>
    <source>
        <strain evidence="2">C57BL/6J</strain>
        <tissue evidence="2">Cerebellum</tissue>
    </source>
</reference>
<proteinExistence type="evidence at transcript level"/>
<evidence type="ECO:0000313" key="2">
    <source>
        <dbReference type="EMBL" id="BAC32994.1"/>
    </source>
</evidence>
<reference evidence="2" key="2">
    <citation type="journal article" date="2000" name="Genome Res.">
        <title>Normalization and subtraction of cap-trapper-selected cDNAs to prepare full-length cDNA libraries for rapid discovery of new genes.</title>
        <authorList>
            <person name="Carninci P."/>
            <person name="Shibata Y."/>
            <person name="Hayatsu N."/>
            <person name="Sugahara Y."/>
            <person name="Shibata K."/>
            <person name="Itoh M."/>
            <person name="Konno H."/>
            <person name="Okazaki Y."/>
            <person name="Muramatsu M."/>
            <person name="Hayashizaki Y."/>
        </authorList>
    </citation>
    <scope>NUCLEOTIDE SEQUENCE</scope>
    <source>
        <strain evidence="2">C57BL/6J</strain>
        <tissue evidence="2">Cerebellum</tissue>
    </source>
</reference>
<dbReference type="MGI" id="MGI:3702496">
    <property type="gene designation" value="B930036N10Rik"/>
</dbReference>
<reference evidence="2" key="1">
    <citation type="journal article" date="1999" name="Methods Enzymol.">
        <title>High-efficiency full-length cDNA cloning.</title>
        <authorList>
            <person name="Carninci P."/>
            <person name="Hayashizaki Y."/>
        </authorList>
    </citation>
    <scope>NUCLEOTIDE SEQUENCE</scope>
    <source>
        <strain evidence="2">C57BL/6J</strain>
        <tissue evidence="2">Cerebellum</tissue>
    </source>
</reference>
<protein>
    <submittedName>
        <fullName evidence="2">Uncharacterized protein</fullName>
    </submittedName>
</protein>
<reference evidence="2" key="7">
    <citation type="journal article" date="2005" name="Science">
        <title>The Transcriptional Landscape of the Mammalian Genome.</title>
        <authorList>
            <consortium name="The FANTOM Consortium"/>
            <consortium name="Riken Genome Exploration Research Group and Genome Science Group (Genome Network Project Core Group)"/>
        </authorList>
    </citation>
    <scope>NUCLEOTIDE SEQUENCE</scope>
    <source>
        <strain evidence="2">C57BL/6J</strain>
        <tissue evidence="2">Cerebellum</tissue>
    </source>
</reference>
<feature type="region of interest" description="Disordered" evidence="1">
    <location>
        <begin position="1"/>
        <end position="32"/>
    </location>
</feature>
<dbReference type="AGR" id="MGI:3702496"/>
<accession>Q8C8G0</accession>
<dbReference type="AlphaFoldDB" id="Q8C8G0"/>
<sequence length="118" mass="12569">MSASDTPKSRFDTSSLAPVSTPSPPPQPLSNRSCCHLSGSGFGLLYGAGRFLPPRAMAGRFLLGPPPRFTRRWLRFSLMMSSKDMSILSAMAGADPGLTGPALAVQTRKYSNSMIPPP</sequence>